<dbReference type="EMBL" id="CM046392">
    <property type="protein sequence ID" value="KAI8556943.1"/>
    <property type="molecule type" value="Genomic_DNA"/>
</dbReference>
<gene>
    <name evidence="1" type="ORF">RHMOL_Rhmol05G0296300</name>
</gene>
<reference evidence="1" key="1">
    <citation type="submission" date="2022-02" db="EMBL/GenBank/DDBJ databases">
        <title>Plant Genome Project.</title>
        <authorList>
            <person name="Zhang R.-G."/>
        </authorList>
    </citation>
    <scope>NUCLEOTIDE SEQUENCE</scope>
    <source>
        <strain evidence="1">AT1</strain>
    </source>
</reference>
<evidence type="ECO:0000313" key="1">
    <source>
        <dbReference type="EMBL" id="KAI8556943.1"/>
    </source>
</evidence>
<dbReference type="Proteomes" id="UP001062846">
    <property type="component" value="Chromosome 5"/>
</dbReference>
<accession>A0ACC0NWR7</accession>
<keyword evidence="2" id="KW-1185">Reference proteome</keyword>
<organism evidence="1 2">
    <name type="scientific">Rhododendron molle</name>
    <name type="common">Chinese azalea</name>
    <name type="synonym">Azalea mollis</name>
    <dbReference type="NCBI Taxonomy" id="49168"/>
    <lineage>
        <taxon>Eukaryota</taxon>
        <taxon>Viridiplantae</taxon>
        <taxon>Streptophyta</taxon>
        <taxon>Embryophyta</taxon>
        <taxon>Tracheophyta</taxon>
        <taxon>Spermatophyta</taxon>
        <taxon>Magnoliopsida</taxon>
        <taxon>eudicotyledons</taxon>
        <taxon>Gunneridae</taxon>
        <taxon>Pentapetalae</taxon>
        <taxon>asterids</taxon>
        <taxon>Ericales</taxon>
        <taxon>Ericaceae</taxon>
        <taxon>Ericoideae</taxon>
        <taxon>Rhodoreae</taxon>
        <taxon>Rhododendron</taxon>
    </lineage>
</organism>
<protein>
    <submittedName>
        <fullName evidence="1">Uncharacterized protein</fullName>
    </submittedName>
</protein>
<comment type="caution">
    <text evidence="1">The sequence shown here is derived from an EMBL/GenBank/DDBJ whole genome shotgun (WGS) entry which is preliminary data.</text>
</comment>
<sequence>MTVYTVENDLVLLENQIPFFVLEKLFQLTVGRIPDRPDNNWSLSNYVWGCYEKKVSPLGDSTNEKTWCSPREYCVPCFGNKRENSARAKKKVRTEYYHILHNIHDRCLPPEQEEPGEVILMPSASELHFAGVEFVPDTGDNLFKFKFSEYKGLFGNCRRACFVIPPLVINDDTELYLRNLIAFEQYCPGISENITSYAFVMDMLVNSDTDVQVLEKAKVMRNYLGASRDATNLFNRLCKETALGEFVFAETCTRANDYSKRFWPKHMTHLSRTYFASPWMFIAFCVGFLAFVISLVEFAHSFLKKK</sequence>
<evidence type="ECO:0000313" key="2">
    <source>
        <dbReference type="Proteomes" id="UP001062846"/>
    </source>
</evidence>
<name>A0ACC0NWR7_RHOML</name>
<proteinExistence type="predicted"/>